<evidence type="ECO:0000313" key="3">
    <source>
        <dbReference type="EMBL" id="MEP0816651.1"/>
    </source>
</evidence>
<evidence type="ECO:0008006" key="5">
    <source>
        <dbReference type="Google" id="ProtNLM"/>
    </source>
</evidence>
<feature type="compositionally biased region" description="Polar residues" evidence="1">
    <location>
        <begin position="197"/>
        <end position="212"/>
    </location>
</feature>
<dbReference type="RefSeq" id="WP_190434160.1">
    <property type="nucleotide sequence ID" value="NZ_JAMPKM010000002.1"/>
</dbReference>
<name>A0ABV0J6G7_9CYAN</name>
<evidence type="ECO:0000256" key="1">
    <source>
        <dbReference type="SAM" id="MobiDB-lite"/>
    </source>
</evidence>
<dbReference type="EMBL" id="JAMPKM010000002">
    <property type="protein sequence ID" value="MEP0816651.1"/>
    <property type="molecule type" value="Genomic_DNA"/>
</dbReference>
<feature type="compositionally biased region" description="Pro residues" evidence="1">
    <location>
        <begin position="126"/>
        <end position="143"/>
    </location>
</feature>
<keyword evidence="2" id="KW-0472">Membrane</keyword>
<reference evidence="3 4" key="1">
    <citation type="submission" date="2022-04" db="EMBL/GenBank/DDBJ databases">
        <title>Positive selection, recombination, and allopatry shape intraspecific diversity of widespread and dominant cyanobacteria.</title>
        <authorList>
            <person name="Wei J."/>
            <person name="Shu W."/>
            <person name="Hu C."/>
        </authorList>
    </citation>
    <scope>NUCLEOTIDE SEQUENCE [LARGE SCALE GENOMIC DNA]</scope>
    <source>
        <strain evidence="3 4">GB2-A4</strain>
    </source>
</reference>
<evidence type="ECO:0000313" key="4">
    <source>
        <dbReference type="Proteomes" id="UP001464891"/>
    </source>
</evidence>
<feature type="region of interest" description="Disordered" evidence="1">
    <location>
        <begin position="78"/>
        <end position="103"/>
    </location>
</feature>
<organism evidence="3 4">
    <name type="scientific">Trichocoleus desertorum GB2-A4</name>
    <dbReference type="NCBI Taxonomy" id="2933944"/>
    <lineage>
        <taxon>Bacteria</taxon>
        <taxon>Bacillati</taxon>
        <taxon>Cyanobacteriota</taxon>
        <taxon>Cyanophyceae</taxon>
        <taxon>Leptolyngbyales</taxon>
        <taxon>Trichocoleusaceae</taxon>
        <taxon>Trichocoleus</taxon>
    </lineage>
</organism>
<accession>A0ABV0J6G7</accession>
<feature type="region of interest" description="Disordered" evidence="1">
    <location>
        <begin position="289"/>
        <end position="308"/>
    </location>
</feature>
<protein>
    <recommendedName>
        <fullName evidence="5">TonB C-terminal domain-containing protein</fullName>
    </recommendedName>
</protein>
<proteinExistence type="predicted"/>
<feature type="compositionally biased region" description="Low complexity" evidence="1">
    <location>
        <begin position="184"/>
        <end position="194"/>
    </location>
</feature>
<keyword evidence="4" id="KW-1185">Reference proteome</keyword>
<keyword evidence="2" id="KW-1133">Transmembrane helix</keyword>
<comment type="caution">
    <text evidence="3">The sequence shown here is derived from an EMBL/GenBank/DDBJ whole genome shotgun (WGS) entry which is preliminary data.</text>
</comment>
<keyword evidence="2" id="KW-0812">Transmembrane</keyword>
<feature type="transmembrane region" description="Helical" evidence="2">
    <location>
        <begin position="25"/>
        <end position="47"/>
    </location>
</feature>
<dbReference type="Proteomes" id="UP001464891">
    <property type="component" value="Unassembled WGS sequence"/>
</dbReference>
<feature type="region of interest" description="Disordered" evidence="1">
    <location>
        <begin position="121"/>
        <end position="274"/>
    </location>
</feature>
<gene>
    <name evidence="3" type="ORF">NC998_06045</name>
</gene>
<feature type="compositionally biased region" description="Pro residues" evidence="1">
    <location>
        <begin position="150"/>
        <end position="165"/>
    </location>
</feature>
<sequence>MTPLIDPSAQNQSADWRRHADPPNLWLAVLSGSIVIHVLLALTLRWWSIRVAIAQPSNVSSAPIEVVDIAPETASIEAEATAPSASIAQDPVTDSAPPQADDGVAVLEPGVTAILPESVEATVPSPTVPSPSPSPPVSQPPQPSSATPPASLPFTPPVLPNPQASPEPSRDPEPEANVVPPPADNNQAPVAPDNGSEAPTESNIPPEQNSEDTGALPAPEGQTGTAQEGSGDPLGNPDSASEESETESNPLPLEPTVPGSAPAPTDGGLDELTGQVSVPQNQAPVGFQASLSVSDPEGVGDIPDSRAEPKVTNQTFFSDASGFGCPLKPEIARYYGELVELRITIDEQGRVSNREGEIAVIKPSASQAYDELAKCVITSWDFTPASNLTKENEKSEVSSNLNVSITINLIN</sequence>
<evidence type="ECO:0000256" key="2">
    <source>
        <dbReference type="SAM" id="Phobius"/>
    </source>
</evidence>